<dbReference type="Proteomes" id="UP000189670">
    <property type="component" value="Unassembled WGS sequence"/>
</dbReference>
<dbReference type="Pfam" id="PF01436">
    <property type="entry name" value="NHL"/>
    <property type="match status" value="3"/>
</dbReference>
<evidence type="ECO:0000313" key="5">
    <source>
        <dbReference type="Proteomes" id="UP000189670"/>
    </source>
</evidence>
<organism evidence="4 5">
    <name type="scientific">Candidatus Magnetoglobus multicellularis str. Araruama</name>
    <dbReference type="NCBI Taxonomy" id="890399"/>
    <lineage>
        <taxon>Bacteria</taxon>
        <taxon>Pseudomonadati</taxon>
        <taxon>Thermodesulfobacteriota</taxon>
        <taxon>Desulfobacteria</taxon>
        <taxon>Desulfobacterales</taxon>
        <taxon>Desulfobacteraceae</taxon>
        <taxon>Candidatus Magnetoglobus</taxon>
    </lineage>
</organism>
<comment type="caution">
    <text evidence="4">The sequence shown here is derived from an EMBL/GenBank/DDBJ whole genome shotgun (WGS) entry which is preliminary data.</text>
</comment>
<dbReference type="InterPro" id="IPR001258">
    <property type="entry name" value="NHL_repeat"/>
</dbReference>
<protein>
    <submittedName>
        <fullName evidence="4">NHL repeat containing protein</fullName>
    </submittedName>
</protein>
<evidence type="ECO:0000256" key="2">
    <source>
        <dbReference type="PROSITE-ProRule" id="PRU00504"/>
    </source>
</evidence>
<evidence type="ECO:0000259" key="3">
    <source>
        <dbReference type="Pfam" id="PF25021"/>
    </source>
</evidence>
<dbReference type="SUPFAM" id="SSF101898">
    <property type="entry name" value="NHL repeat"/>
    <property type="match status" value="2"/>
</dbReference>
<keyword evidence="1" id="KW-0677">Repeat</keyword>
<feature type="repeat" description="NHL" evidence="2">
    <location>
        <begin position="403"/>
        <end position="433"/>
    </location>
</feature>
<evidence type="ECO:0000256" key="1">
    <source>
        <dbReference type="ARBA" id="ARBA00022737"/>
    </source>
</evidence>
<dbReference type="AlphaFoldDB" id="A0A1V1PCC4"/>
<accession>A0A1V1PCC4</accession>
<feature type="repeat" description="NHL" evidence="2">
    <location>
        <begin position="115"/>
        <end position="145"/>
    </location>
</feature>
<dbReference type="SUPFAM" id="SSF63829">
    <property type="entry name" value="Calcium-dependent phosphotriesterase"/>
    <property type="match status" value="1"/>
</dbReference>
<dbReference type="PANTHER" id="PTHR46388:SF2">
    <property type="entry name" value="NHL REPEAT-CONTAINING PROTEIN 2"/>
    <property type="match status" value="1"/>
</dbReference>
<dbReference type="Pfam" id="PF25021">
    <property type="entry name" value="TEN_NHL"/>
    <property type="match status" value="1"/>
</dbReference>
<proteinExistence type="predicted"/>
<feature type="domain" description="Teneurin NHL" evidence="3">
    <location>
        <begin position="282"/>
        <end position="448"/>
    </location>
</feature>
<gene>
    <name evidence="4" type="ORF">OMM_01792</name>
</gene>
<dbReference type="Gene3D" id="2.40.10.500">
    <property type="match status" value="1"/>
</dbReference>
<sequence>MINNKTIIFDNCKWQNCLILLLWIFIVLMPITIYANATLCISTDVGFVIDGGEALKAFLDTPYGIAIDQTKGAILIADMGHHRIRKILDNKISTIAGNGLRGITDNDIPATSAKLNKPTDVAIDSQGNIYIADTVNSCIRKISDGIISVYAGTPGDNSCDNSEGILATDACLSFPEGIAIDHYNDNLYIADTGNNLIKIVYSENQRIYTFAGNGMTDQCNGDGGYAHEANFMEPKDIYVDANNDIWIADTGHHRILKVESDSYLINKVVGADNCAKGYDEKDDGKQAKNAKLNSPTSIAIDSAGNLYIADTDNNRIRKVEGAHPDGIITTYAGGGSEIKDGVIATEAELPLPIGIAFDKEDNLIVSLKGNNLVRKIIPEKGPNIVTIAGRWENMSKPKLTTLLNKPNDVCSDDKGYYYIADTDNDRVLKLDPEGQIVIIASSGSKVNESIATFKEPTAILLGKEGKYLYVSEPLNHWIRRIDLSTVPPTLHKFAGNGYCGSPEEKIPAEQTRLNSPAGLCSDSHGDIYFADKGNQCVFKIVLDDSPEIEEIAGSSDLNEPVDVWVDCTGRIFILDAGTKNVLMIDNDSNISTILNNFEYPLGLTGYKYKGKEYLLITDLYNHKIFRMDIHSLPWTAEIIAGNKPGLDGDGGLATQARLNCPMGITTNIDGEIIFADKENNRIRKLSCSVCGTSSIQIKTIAGMFKIDGKALETAIRDAKGVAVDPNGNVYYSDSQNHRVNKIDMVEKK</sequence>
<dbReference type="Gene3D" id="2.120.10.30">
    <property type="entry name" value="TolB, C-terminal domain"/>
    <property type="match status" value="8"/>
</dbReference>
<reference evidence="5" key="1">
    <citation type="submission" date="2012-11" db="EMBL/GenBank/DDBJ databases">
        <authorList>
            <person name="Lucero-Rivera Y.E."/>
            <person name="Tovar-Ramirez D."/>
        </authorList>
    </citation>
    <scope>NUCLEOTIDE SEQUENCE [LARGE SCALE GENOMIC DNA]</scope>
    <source>
        <strain evidence="5">Araruama</strain>
    </source>
</reference>
<dbReference type="PROSITE" id="PS51125">
    <property type="entry name" value="NHL"/>
    <property type="match status" value="2"/>
</dbReference>
<dbReference type="PANTHER" id="PTHR46388">
    <property type="entry name" value="NHL REPEAT-CONTAINING PROTEIN 2"/>
    <property type="match status" value="1"/>
</dbReference>
<dbReference type="InterPro" id="IPR011042">
    <property type="entry name" value="6-blade_b-propeller_TolB-like"/>
</dbReference>
<dbReference type="EMBL" id="ATBP01000158">
    <property type="protein sequence ID" value="ETR72345.1"/>
    <property type="molecule type" value="Genomic_DNA"/>
</dbReference>
<evidence type="ECO:0000313" key="4">
    <source>
        <dbReference type="EMBL" id="ETR72345.1"/>
    </source>
</evidence>
<dbReference type="InterPro" id="IPR056822">
    <property type="entry name" value="TEN_NHL"/>
</dbReference>
<name>A0A1V1PCC4_9BACT</name>